<evidence type="ECO:0000256" key="1">
    <source>
        <dbReference type="SAM" id="MobiDB-lite"/>
    </source>
</evidence>
<dbReference type="OrthoDB" id="2530173at2759"/>
<feature type="region of interest" description="Disordered" evidence="1">
    <location>
        <begin position="431"/>
        <end position="507"/>
    </location>
</feature>
<feature type="compositionally biased region" description="Polar residues" evidence="1">
    <location>
        <begin position="83"/>
        <end position="92"/>
    </location>
</feature>
<protein>
    <recommendedName>
        <fullName evidence="4">BTB domain-containing protein</fullName>
    </recommendedName>
</protein>
<feature type="compositionally biased region" description="Basic and acidic residues" evidence="1">
    <location>
        <begin position="557"/>
        <end position="566"/>
    </location>
</feature>
<reference evidence="2 3" key="1">
    <citation type="submission" date="2016-07" db="EMBL/GenBank/DDBJ databases">
        <title>Pervasive Adenine N6-methylation of Active Genes in Fungi.</title>
        <authorList>
            <consortium name="DOE Joint Genome Institute"/>
            <person name="Mondo S.J."/>
            <person name="Dannebaum R.O."/>
            <person name="Kuo R.C."/>
            <person name="Labutti K."/>
            <person name="Haridas S."/>
            <person name="Kuo A."/>
            <person name="Salamov A."/>
            <person name="Ahrendt S.R."/>
            <person name="Lipzen A."/>
            <person name="Sullivan W."/>
            <person name="Andreopoulos W.B."/>
            <person name="Clum A."/>
            <person name="Lindquist E."/>
            <person name="Daum C."/>
            <person name="Ramamoorthy G.K."/>
            <person name="Gryganskyi A."/>
            <person name="Culley D."/>
            <person name="Magnuson J.K."/>
            <person name="James T.Y."/>
            <person name="O'Malley M.A."/>
            <person name="Stajich J.E."/>
            <person name="Spatafora J.W."/>
            <person name="Visel A."/>
            <person name="Grigoriev I.V."/>
        </authorList>
    </citation>
    <scope>NUCLEOTIDE SEQUENCE [LARGE SCALE GENOMIC DNA]</scope>
    <source>
        <strain evidence="2 3">62-1032</strain>
    </source>
</reference>
<dbReference type="Proteomes" id="UP000193467">
    <property type="component" value="Unassembled WGS sequence"/>
</dbReference>
<proteinExistence type="predicted"/>
<feature type="compositionally biased region" description="Low complexity" evidence="1">
    <location>
        <begin position="167"/>
        <end position="181"/>
    </location>
</feature>
<feature type="compositionally biased region" description="Low complexity" evidence="1">
    <location>
        <begin position="532"/>
        <end position="545"/>
    </location>
</feature>
<feature type="compositionally biased region" description="Pro residues" evidence="1">
    <location>
        <begin position="262"/>
        <end position="272"/>
    </location>
</feature>
<evidence type="ECO:0000313" key="2">
    <source>
        <dbReference type="EMBL" id="ORY83566.1"/>
    </source>
</evidence>
<accession>A0A1Y2FK09</accession>
<dbReference type="EMBL" id="MCGR01000019">
    <property type="protein sequence ID" value="ORY83566.1"/>
    <property type="molecule type" value="Genomic_DNA"/>
</dbReference>
<feature type="region of interest" description="Disordered" evidence="1">
    <location>
        <begin position="1"/>
        <end position="26"/>
    </location>
</feature>
<dbReference type="Gene3D" id="3.30.710.10">
    <property type="entry name" value="Potassium Channel Kv1.1, Chain A"/>
    <property type="match status" value="1"/>
</dbReference>
<feature type="region of interest" description="Disordered" evidence="1">
    <location>
        <begin position="526"/>
        <end position="632"/>
    </location>
</feature>
<keyword evidence="3" id="KW-1185">Reference proteome</keyword>
<evidence type="ECO:0000313" key="3">
    <source>
        <dbReference type="Proteomes" id="UP000193467"/>
    </source>
</evidence>
<feature type="compositionally biased region" description="Basic and acidic residues" evidence="1">
    <location>
        <begin position="586"/>
        <end position="601"/>
    </location>
</feature>
<feature type="compositionally biased region" description="Basic and acidic residues" evidence="1">
    <location>
        <begin position="336"/>
        <end position="355"/>
    </location>
</feature>
<evidence type="ECO:0008006" key="4">
    <source>
        <dbReference type="Google" id="ProtNLM"/>
    </source>
</evidence>
<dbReference type="InParanoid" id="A0A1Y2FK09"/>
<feature type="compositionally biased region" description="Pro residues" evidence="1">
    <location>
        <begin position="13"/>
        <end position="25"/>
    </location>
</feature>
<dbReference type="AlphaFoldDB" id="A0A1Y2FK09"/>
<organism evidence="2 3">
    <name type="scientific">Leucosporidium creatinivorum</name>
    <dbReference type="NCBI Taxonomy" id="106004"/>
    <lineage>
        <taxon>Eukaryota</taxon>
        <taxon>Fungi</taxon>
        <taxon>Dikarya</taxon>
        <taxon>Basidiomycota</taxon>
        <taxon>Pucciniomycotina</taxon>
        <taxon>Microbotryomycetes</taxon>
        <taxon>Leucosporidiales</taxon>
        <taxon>Leucosporidium</taxon>
    </lineage>
</organism>
<dbReference type="InterPro" id="IPR011333">
    <property type="entry name" value="SKP1/BTB/POZ_sf"/>
</dbReference>
<feature type="compositionally biased region" description="Pro residues" evidence="1">
    <location>
        <begin position="193"/>
        <end position="203"/>
    </location>
</feature>
<comment type="caution">
    <text evidence="2">The sequence shown here is derived from an EMBL/GenBank/DDBJ whole genome shotgun (WGS) entry which is preliminary data.</text>
</comment>
<feature type="compositionally biased region" description="Basic and acidic residues" evidence="1">
    <location>
        <begin position="482"/>
        <end position="500"/>
    </location>
</feature>
<sequence length="764" mass="82998">MSTLKSALRFPQRGPPPSAELPPVPFDLCTPTPQPRQLTSRFSAETLIVKSPPLLQRMRKYTQDHSPPTSPLRSSRLGHAASASESRINILNTADMIGDEGSSEQEVLSPRATKAASGGGHWGVGAAREVFEALGGKRHGRSGSGQSGKSVGSTRERPSSPTRQRASRSFSSPSGSVSPKGLSPPPRPRRVGPTPPKRAPLPAPRTVSPTPSTSKLVDLPPRSDSRNACAPPKLAQLYQAPRPHSPPSVSVPPLNIQHRTPPTRPSPPPPTPFRALLVHPPSTRVVRSKSFGSLLVNVNVGGNSYRTSMETLTRPDRGAGKLGEFVEAVVEEVKAEAERKEQETAQRTADSRHDSSLYPSSDDGESILNPSHFAMSPYPSPFPFMRYDDPLAADADLSLDLDLDRIPISPTSPIDPHAQKLFLPLPPFAAPPPPLANKQQGQLVHSPTPRMRIKSVHPDIVPSPTTPRPTRPTSLDSTCSSRRADEDDADRRDLSARLDLSRTSSLEINPFERALGPFFEVLHGQRTESDFTGSPTSGGSTSPTSVERESMGVPIDIGEHTLEDQSRSTLLGVPRGSVRRTKGRKVSREQAPEVPKLKLMPEETETGSRPPSLSHSLSTDEEGATRVDKEDEEGAGFEVFLDRAGETFGAVLHWLRDGVLPSSLSLPHSTASRLSSTPDIDSTVLSLLSLQPSSAITLLSSLRTLSDEATWLGMEKLAAACEVERERVVEVVKWLEEERRRTVASEEREKRMEVMKEREKAGWI</sequence>
<name>A0A1Y2FK09_9BASI</name>
<feature type="compositionally biased region" description="Polar residues" evidence="1">
    <location>
        <begin position="607"/>
        <end position="617"/>
    </location>
</feature>
<feature type="region of interest" description="Disordered" evidence="1">
    <location>
        <begin position="336"/>
        <end position="372"/>
    </location>
</feature>
<feature type="region of interest" description="Disordered" evidence="1">
    <location>
        <begin position="55"/>
        <end position="276"/>
    </location>
</feature>
<gene>
    <name evidence="2" type="ORF">BCR35DRAFT_65809</name>
</gene>